<reference evidence="9 10" key="1">
    <citation type="submission" date="2016-10" db="EMBL/GenBank/DDBJ databases">
        <authorList>
            <person name="de Groot N.N."/>
        </authorList>
    </citation>
    <scope>NUCLEOTIDE SEQUENCE [LARGE SCALE GENOMIC DNA]</scope>
    <source>
        <strain evidence="9 10">DSM 25186</strain>
    </source>
</reference>
<feature type="binding site" evidence="7">
    <location>
        <position position="221"/>
    </location>
    <ligand>
        <name>Mg(2+)</name>
        <dbReference type="ChEBI" id="CHEBI:18420"/>
        <label>1</label>
        <note>catalytic</note>
    </ligand>
</feature>
<evidence type="ECO:0000313" key="9">
    <source>
        <dbReference type="EMBL" id="SDK78777.1"/>
    </source>
</evidence>
<comment type="catalytic activity">
    <reaction evidence="1 8">
        <text>a myo-inositol phosphate + H2O = myo-inositol + phosphate</text>
        <dbReference type="Rhea" id="RHEA:24056"/>
        <dbReference type="ChEBI" id="CHEBI:15377"/>
        <dbReference type="ChEBI" id="CHEBI:17268"/>
        <dbReference type="ChEBI" id="CHEBI:43474"/>
        <dbReference type="ChEBI" id="CHEBI:84139"/>
        <dbReference type="EC" id="3.1.3.25"/>
    </reaction>
</comment>
<dbReference type="PANTHER" id="PTHR20854:SF4">
    <property type="entry name" value="INOSITOL-1-MONOPHOSPHATASE-RELATED"/>
    <property type="match status" value="1"/>
</dbReference>
<name>A0A1G9ERF2_9BACT</name>
<organism evidence="9 10">
    <name type="scientific">Catalinimonas alkaloidigena</name>
    <dbReference type="NCBI Taxonomy" id="1075417"/>
    <lineage>
        <taxon>Bacteria</taxon>
        <taxon>Pseudomonadati</taxon>
        <taxon>Bacteroidota</taxon>
        <taxon>Cytophagia</taxon>
        <taxon>Cytophagales</taxon>
        <taxon>Catalimonadaceae</taxon>
        <taxon>Catalinimonas</taxon>
    </lineage>
</organism>
<dbReference type="GO" id="GO:0046854">
    <property type="term" value="P:phosphatidylinositol phosphate biosynthetic process"/>
    <property type="evidence" value="ECO:0007669"/>
    <property type="project" value="InterPro"/>
</dbReference>
<evidence type="ECO:0000256" key="7">
    <source>
        <dbReference type="PIRSR" id="PIRSR600760-2"/>
    </source>
</evidence>
<dbReference type="InterPro" id="IPR000760">
    <property type="entry name" value="Inositol_monophosphatase-like"/>
</dbReference>
<dbReference type="GO" id="GO:0006020">
    <property type="term" value="P:inositol metabolic process"/>
    <property type="evidence" value="ECO:0007669"/>
    <property type="project" value="TreeGrafter"/>
</dbReference>
<dbReference type="FunFam" id="3.30.540.10:FF:000003">
    <property type="entry name" value="Inositol-1-monophosphatase"/>
    <property type="match status" value="1"/>
</dbReference>
<dbReference type="PANTHER" id="PTHR20854">
    <property type="entry name" value="INOSITOL MONOPHOSPHATASE"/>
    <property type="match status" value="1"/>
</dbReference>
<keyword evidence="10" id="KW-1185">Reference proteome</keyword>
<dbReference type="Proteomes" id="UP000198510">
    <property type="component" value="Unassembled WGS sequence"/>
</dbReference>
<evidence type="ECO:0000256" key="5">
    <source>
        <dbReference type="ARBA" id="ARBA00022801"/>
    </source>
</evidence>
<dbReference type="Gene3D" id="3.30.540.10">
    <property type="entry name" value="Fructose-1,6-Bisphosphatase, subunit A, domain 1"/>
    <property type="match status" value="1"/>
</dbReference>
<dbReference type="AlphaFoldDB" id="A0A1G9ERF2"/>
<dbReference type="InterPro" id="IPR022337">
    <property type="entry name" value="Inositol_monophosphatase_SuhB"/>
</dbReference>
<keyword evidence="5 8" id="KW-0378">Hydrolase</keyword>
<dbReference type="PROSITE" id="PS00630">
    <property type="entry name" value="IMP_2"/>
    <property type="match status" value="1"/>
</dbReference>
<evidence type="ECO:0000256" key="2">
    <source>
        <dbReference type="ARBA" id="ARBA00001946"/>
    </source>
</evidence>
<keyword evidence="6 7" id="KW-0460">Magnesium</keyword>
<gene>
    <name evidence="9" type="ORF">SAMN05421823_103565</name>
</gene>
<feature type="binding site" evidence="7">
    <location>
        <position position="93"/>
    </location>
    <ligand>
        <name>Mg(2+)</name>
        <dbReference type="ChEBI" id="CHEBI:18420"/>
        <label>2</label>
    </ligand>
</feature>
<evidence type="ECO:0000256" key="1">
    <source>
        <dbReference type="ARBA" id="ARBA00001033"/>
    </source>
</evidence>
<dbReference type="OrthoDB" id="9772456at2"/>
<dbReference type="SUPFAM" id="SSF56655">
    <property type="entry name" value="Carbohydrate phosphatase"/>
    <property type="match status" value="1"/>
</dbReference>
<dbReference type="GO" id="GO:0007165">
    <property type="term" value="P:signal transduction"/>
    <property type="evidence" value="ECO:0007669"/>
    <property type="project" value="TreeGrafter"/>
</dbReference>
<dbReference type="RefSeq" id="WP_089681558.1">
    <property type="nucleotide sequence ID" value="NZ_FNFO01000003.1"/>
</dbReference>
<dbReference type="PRINTS" id="PR00377">
    <property type="entry name" value="IMPHPHTASES"/>
</dbReference>
<dbReference type="Pfam" id="PF00459">
    <property type="entry name" value="Inositol_P"/>
    <property type="match status" value="1"/>
</dbReference>
<dbReference type="InterPro" id="IPR020550">
    <property type="entry name" value="Inositol_monophosphatase_CS"/>
</dbReference>
<feature type="binding site" evidence="7">
    <location>
        <position position="71"/>
    </location>
    <ligand>
        <name>Mg(2+)</name>
        <dbReference type="ChEBI" id="CHEBI:18420"/>
        <label>1</label>
        <note>catalytic</note>
    </ligand>
</feature>
<evidence type="ECO:0000256" key="4">
    <source>
        <dbReference type="ARBA" id="ARBA00022723"/>
    </source>
</evidence>
<dbReference type="EMBL" id="FNFO01000003">
    <property type="protein sequence ID" value="SDK78777.1"/>
    <property type="molecule type" value="Genomic_DNA"/>
</dbReference>
<dbReference type="STRING" id="1075417.SAMN05421823_103565"/>
<comment type="similarity">
    <text evidence="3 8">Belongs to the inositol monophosphatase superfamily.</text>
</comment>
<dbReference type="CDD" id="cd01639">
    <property type="entry name" value="IMPase"/>
    <property type="match status" value="1"/>
</dbReference>
<dbReference type="PRINTS" id="PR01959">
    <property type="entry name" value="SBIMPHPHTASE"/>
</dbReference>
<dbReference type="PROSITE" id="PS00629">
    <property type="entry name" value="IMP_1"/>
    <property type="match status" value="1"/>
</dbReference>
<evidence type="ECO:0000256" key="3">
    <source>
        <dbReference type="ARBA" id="ARBA00009759"/>
    </source>
</evidence>
<protein>
    <recommendedName>
        <fullName evidence="8">Inositol-1-monophosphatase</fullName>
        <ecNumber evidence="8">3.1.3.25</ecNumber>
    </recommendedName>
</protein>
<keyword evidence="4 7" id="KW-0479">Metal-binding</keyword>
<evidence type="ECO:0000256" key="8">
    <source>
        <dbReference type="RuleBase" id="RU364068"/>
    </source>
</evidence>
<evidence type="ECO:0000256" key="6">
    <source>
        <dbReference type="ARBA" id="ARBA00022842"/>
    </source>
</evidence>
<proteinExistence type="inferred from homology"/>
<evidence type="ECO:0000313" key="10">
    <source>
        <dbReference type="Proteomes" id="UP000198510"/>
    </source>
</evidence>
<comment type="cofactor">
    <cofactor evidence="2 7 8">
        <name>Mg(2+)</name>
        <dbReference type="ChEBI" id="CHEBI:18420"/>
    </cofactor>
</comment>
<dbReference type="InterPro" id="IPR033942">
    <property type="entry name" value="IMPase"/>
</dbReference>
<dbReference type="InterPro" id="IPR020583">
    <property type="entry name" value="Inositol_monoP_metal-BS"/>
</dbReference>
<sequence>MQVDLAKLCPQVVELSRKAGAFIRKERQRFNTDAVELKGKNDLVSYVDKESEILLVKGLREILPEAGFITEEGTTGENPESYEQLEGYHWIIDPVDGTTNFVHSLPPYSVSIGLTWGRTPVLGVVYEVTADECFYAWKDGGAYCNGEPIRVAPVTDLAQSLIITGFPYRVFSDLGRLLDIIKHFTLHTHGVRRLGSAAADLAYVAAGRGEGFFEYNLKPWDVAGGVVLVQEAGGFISDFNGGDDYVFGRELVAAGPIHPQMQKVIAEYWNQTPTQP</sequence>
<dbReference type="Gene3D" id="3.40.190.80">
    <property type="match status" value="1"/>
</dbReference>
<dbReference type="EC" id="3.1.3.25" evidence="8"/>
<feature type="binding site" evidence="7">
    <location>
        <position position="96"/>
    </location>
    <ligand>
        <name>Mg(2+)</name>
        <dbReference type="ChEBI" id="CHEBI:18420"/>
        <label>1</label>
        <note>catalytic</note>
    </ligand>
</feature>
<accession>A0A1G9ERF2</accession>
<dbReference type="GO" id="GO:0008934">
    <property type="term" value="F:inositol monophosphate 1-phosphatase activity"/>
    <property type="evidence" value="ECO:0007669"/>
    <property type="project" value="InterPro"/>
</dbReference>
<dbReference type="GO" id="GO:0046872">
    <property type="term" value="F:metal ion binding"/>
    <property type="evidence" value="ECO:0007669"/>
    <property type="project" value="UniProtKB-KW"/>
</dbReference>